<keyword evidence="3" id="KW-1185">Reference proteome</keyword>
<dbReference type="GO" id="GO:0090333">
    <property type="term" value="P:regulation of stomatal closure"/>
    <property type="evidence" value="ECO:0007669"/>
    <property type="project" value="InterPro"/>
</dbReference>
<dbReference type="GO" id="GO:0009704">
    <property type="term" value="P:de-etiolation"/>
    <property type="evidence" value="ECO:0007669"/>
    <property type="project" value="InterPro"/>
</dbReference>
<feature type="region of interest" description="Disordered" evidence="1">
    <location>
        <begin position="89"/>
        <end position="111"/>
    </location>
</feature>
<dbReference type="PANTHER" id="PTHR34209:SF3">
    <property type="entry name" value="RHODANESE_CELL CYCLE CONTROL PHOSPHATASE SUPERFAMILY PROTEIN"/>
    <property type="match status" value="1"/>
</dbReference>
<accession>A0A498KJG9</accession>
<name>A0A498KJG9_MALDO</name>
<evidence type="ECO:0000256" key="1">
    <source>
        <dbReference type="SAM" id="MobiDB-lite"/>
    </source>
</evidence>
<organism evidence="2 3">
    <name type="scientific">Malus domestica</name>
    <name type="common">Apple</name>
    <name type="synonym">Pyrus malus</name>
    <dbReference type="NCBI Taxonomy" id="3750"/>
    <lineage>
        <taxon>Eukaryota</taxon>
        <taxon>Viridiplantae</taxon>
        <taxon>Streptophyta</taxon>
        <taxon>Embryophyta</taxon>
        <taxon>Tracheophyta</taxon>
        <taxon>Spermatophyta</taxon>
        <taxon>Magnoliopsida</taxon>
        <taxon>eudicotyledons</taxon>
        <taxon>Gunneridae</taxon>
        <taxon>Pentapetalae</taxon>
        <taxon>rosids</taxon>
        <taxon>fabids</taxon>
        <taxon>Rosales</taxon>
        <taxon>Rosaceae</taxon>
        <taxon>Amygdaloideae</taxon>
        <taxon>Maleae</taxon>
        <taxon>Malus</taxon>
    </lineage>
</organism>
<feature type="compositionally biased region" description="Polar residues" evidence="1">
    <location>
        <begin position="92"/>
        <end position="103"/>
    </location>
</feature>
<proteinExistence type="predicted"/>
<evidence type="ECO:0000313" key="2">
    <source>
        <dbReference type="EMBL" id="RXI05543.1"/>
    </source>
</evidence>
<dbReference type="AlphaFoldDB" id="A0A498KJG9"/>
<dbReference type="InterPro" id="IPR044690">
    <property type="entry name" value="CAS_plant"/>
</dbReference>
<gene>
    <name evidence="2" type="ORF">DVH24_017585</name>
</gene>
<dbReference type="Proteomes" id="UP000290289">
    <property type="component" value="Chromosome 2"/>
</dbReference>
<comment type="caution">
    <text evidence="2">The sequence shown here is derived from an EMBL/GenBank/DDBJ whole genome shotgun (WGS) entry which is preliminary data.</text>
</comment>
<sequence length="442" mass="48093">MAMLPVCSATSSWSSLSQVYLHGRLHASSQFLKDFEARCIAECRGSLGLSNAMHFQRDTSSLLAPDEGLVDFTNPSTENESILSAPIEPESISATDLTPGNPTSVSDSLDMDSDKLSSVKTSIEDFFDGVSKSFSASVDKGEYTVKTSLDTITSSITTVVKSATEAVDNTVGGLFSTVDQVGQYGGSKMTNFSSDFKEATSKGAVFAIDVLRRSIVVVEDSLSNGASFAVSSYQSAKDFLPPDISDALNLSEKRFVELLGPAKTAFQQVYISIEGLEENLGLDPNDPIVPFVLFLGTSAILWYGYPFVLMKSVFKFLLSCCVRNLYFLSDTLQGHLSGVDIQCYAGDLSPQSTLELLTGKENAVLIDVLREREGIPDLRQAARFRYASVALPEVDGAIWKLVKSGRDLNDTLTAAVIRNLKIVQVSSFRLLYILKLYQFEAY</sequence>
<dbReference type="STRING" id="3750.A0A498KJG9"/>
<dbReference type="EMBL" id="RDQH01000328">
    <property type="protein sequence ID" value="RXI05543.1"/>
    <property type="molecule type" value="Genomic_DNA"/>
</dbReference>
<evidence type="ECO:0000313" key="3">
    <source>
        <dbReference type="Proteomes" id="UP000290289"/>
    </source>
</evidence>
<protein>
    <recommendedName>
        <fullName evidence="4">Rhodanese domain-containing protein</fullName>
    </recommendedName>
</protein>
<dbReference type="GO" id="GO:0071277">
    <property type="term" value="P:cellular response to calcium ion"/>
    <property type="evidence" value="ECO:0007669"/>
    <property type="project" value="InterPro"/>
</dbReference>
<evidence type="ECO:0008006" key="4">
    <source>
        <dbReference type="Google" id="ProtNLM"/>
    </source>
</evidence>
<reference evidence="2 3" key="1">
    <citation type="submission" date="2018-10" db="EMBL/GenBank/DDBJ databases">
        <title>A high-quality apple genome assembly.</title>
        <authorList>
            <person name="Hu J."/>
        </authorList>
    </citation>
    <scope>NUCLEOTIDE SEQUENCE [LARGE SCALE GENOMIC DNA]</scope>
    <source>
        <strain evidence="3">cv. HFTH1</strain>
        <tissue evidence="2">Young leaf</tissue>
    </source>
</reference>
<dbReference type="PANTHER" id="PTHR34209">
    <property type="entry name" value="RHODANESE/CELL CYCLE CONTROL PHOSPHATASE SUPERFAMILY PROTEIN"/>
    <property type="match status" value="1"/>
</dbReference>